<dbReference type="Gene3D" id="1.10.150.50">
    <property type="entry name" value="Transcription Factor, Ets-1"/>
    <property type="match status" value="1"/>
</dbReference>
<name>A0A674HJL8_TAEGU</name>
<dbReference type="GO" id="GO:0009898">
    <property type="term" value="C:cytoplasmic side of plasma membrane"/>
    <property type="evidence" value="ECO:0007669"/>
    <property type="project" value="TreeGrafter"/>
</dbReference>
<proteinExistence type="predicted"/>
<reference evidence="2" key="3">
    <citation type="submission" date="2025-09" db="UniProtKB">
        <authorList>
            <consortium name="Ensembl"/>
        </authorList>
    </citation>
    <scope>IDENTIFICATION</scope>
</reference>
<organism evidence="2 3">
    <name type="scientific">Taeniopygia guttata</name>
    <name type="common">Zebra finch</name>
    <name type="synonym">Poephila guttata</name>
    <dbReference type="NCBI Taxonomy" id="59729"/>
    <lineage>
        <taxon>Eukaryota</taxon>
        <taxon>Metazoa</taxon>
        <taxon>Chordata</taxon>
        <taxon>Craniata</taxon>
        <taxon>Vertebrata</taxon>
        <taxon>Euteleostomi</taxon>
        <taxon>Archelosauria</taxon>
        <taxon>Archosauria</taxon>
        <taxon>Dinosauria</taxon>
        <taxon>Saurischia</taxon>
        <taxon>Theropoda</taxon>
        <taxon>Coelurosauria</taxon>
        <taxon>Aves</taxon>
        <taxon>Neognathae</taxon>
        <taxon>Neoaves</taxon>
        <taxon>Telluraves</taxon>
        <taxon>Australaves</taxon>
        <taxon>Passeriformes</taxon>
        <taxon>Passeroidea</taxon>
        <taxon>Estrildidae</taxon>
        <taxon>Estrildinae</taxon>
        <taxon>Taeniopygia</taxon>
    </lineage>
</organism>
<dbReference type="SUPFAM" id="SSF47769">
    <property type="entry name" value="SAM/Pointed domain"/>
    <property type="match status" value="1"/>
</dbReference>
<evidence type="ECO:0000259" key="1">
    <source>
        <dbReference type="PROSITE" id="PS50105"/>
    </source>
</evidence>
<dbReference type="InterPro" id="IPR001660">
    <property type="entry name" value="SAM"/>
</dbReference>
<feature type="domain" description="SAM" evidence="1">
    <location>
        <begin position="29"/>
        <end position="95"/>
    </location>
</feature>
<dbReference type="Ensembl" id="ENSTGUT00000022425.1">
    <property type="protein sequence ID" value="ENSTGUP00000034410.1"/>
    <property type="gene ID" value="ENSTGUG00000024839.1"/>
</dbReference>
<dbReference type="PANTHER" id="PTHR20843">
    <property type="entry name" value="STERILE ALPHA MOTIF DOMAIN CONTAINING PROTEIN 10"/>
    <property type="match status" value="1"/>
</dbReference>
<accession>A0A674HJL8</accession>
<reference evidence="2 3" key="1">
    <citation type="journal article" date="2010" name="Nature">
        <title>The genome of a songbird.</title>
        <authorList>
            <person name="Warren W.C."/>
            <person name="Clayton D.F."/>
            <person name="Ellegren H."/>
            <person name="Arnold A.P."/>
            <person name="Hillier L.W."/>
            <person name="Kunstner A."/>
            <person name="Searle S."/>
            <person name="White S."/>
            <person name="Vilella A.J."/>
            <person name="Fairley S."/>
            <person name="Heger A."/>
            <person name="Kong L."/>
            <person name="Ponting C.P."/>
            <person name="Jarvis E.D."/>
            <person name="Mello C.V."/>
            <person name="Minx P."/>
            <person name="Lovell P."/>
            <person name="Velho T.A."/>
            <person name="Ferris M."/>
            <person name="Balakrishnan C.N."/>
            <person name="Sinha S."/>
            <person name="Blatti C."/>
            <person name="London S.E."/>
            <person name="Li Y."/>
            <person name="Lin Y.C."/>
            <person name="George J."/>
            <person name="Sweedler J."/>
            <person name="Southey B."/>
            <person name="Gunaratne P."/>
            <person name="Watson M."/>
            <person name="Nam K."/>
            <person name="Backstrom N."/>
            <person name="Smeds L."/>
            <person name="Nabholz B."/>
            <person name="Itoh Y."/>
            <person name="Whitney O."/>
            <person name="Pfenning A.R."/>
            <person name="Howard J."/>
            <person name="Volker M."/>
            <person name="Skinner B.M."/>
            <person name="Griffin D.K."/>
            <person name="Ye L."/>
            <person name="McLaren W.M."/>
            <person name="Flicek P."/>
            <person name="Quesada V."/>
            <person name="Velasco G."/>
            <person name="Lopez-Otin C."/>
            <person name="Puente X.S."/>
            <person name="Olender T."/>
            <person name="Lancet D."/>
            <person name="Smit A.F."/>
            <person name="Hubley R."/>
            <person name="Konkel M.K."/>
            <person name="Walker J.A."/>
            <person name="Batzer M.A."/>
            <person name="Gu W."/>
            <person name="Pollock D.D."/>
            <person name="Chen L."/>
            <person name="Cheng Z."/>
            <person name="Eichler E.E."/>
            <person name="Stapley J."/>
            <person name="Slate J."/>
            <person name="Ekblom R."/>
            <person name="Birkhead T."/>
            <person name="Burke T."/>
            <person name="Burt D."/>
            <person name="Scharff C."/>
            <person name="Adam I."/>
            <person name="Richard H."/>
            <person name="Sultan M."/>
            <person name="Soldatov A."/>
            <person name="Lehrach H."/>
            <person name="Edwards S.V."/>
            <person name="Yang S.P."/>
            <person name="Li X."/>
            <person name="Graves T."/>
            <person name="Fulton L."/>
            <person name="Nelson J."/>
            <person name="Chinwalla A."/>
            <person name="Hou S."/>
            <person name="Mardis E.R."/>
            <person name="Wilson R.K."/>
        </authorList>
    </citation>
    <scope>NUCLEOTIDE SEQUENCE [LARGE SCALE GENOMIC DNA]</scope>
</reference>
<dbReference type="InterPro" id="IPR052268">
    <property type="entry name" value="SAM_domain-containing_protein"/>
</dbReference>
<evidence type="ECO:0000313" key="2">
    <source>
        <dbReference type="Ensembl" id="ENSTGUP00000034410.1"/>
    </source>
</evidence>
<dbReference type="InParanoid" id="A0A674HJL8"/>
<dbReference type="PANTHER" id="PTHR20843:SF2">
    <property type="entry name" value="STERILE ALPHA MOTIF DOMAIN-CONTAINING PROTEIN 12"/>
    <property type="match status" value="1"/>
</dbReference>
<dbReference type="InterPro" id="IPR013761">
    <property type="entry name" value="SAM/pointed_sf"/>
</dbReference>
<reference evidence="2" key="2">
    <citation type="submission" date="2025-08" db="UniProtKB">
        <authorList>
            <consortium name="Ensembl"/>
        </authorList>
    </citation>
    <scope>IDENTIFICATION</scope>
</reference>
<dbReference type="GO" id="GO:0007169">
    <property type="term" value="P:cell surface receptor protein tyrosine kinase signaling pathway"/>
    <property type="evidence" value="ECO:0007669"/>
    <property type="project" value="TreeGrafter"/>
</dbReference>
<keyword evidence="3" id="KW-1185">Reference proteome</keyword>
<dbReference type="OMA" id="AVEXSAT"/>
<dbReference type="PROSITE" id="PS50105">
    <property type="entry name" value="SAM_DOMAIN"/>
    <property type="match status" value="1"/>
</dbReference>
<evidence type="ECO:0000313" key="3">
    <source>
        <dbReference type="Proteomes" id="UP000007754"/>
    </source>
</evidence>
<dbReference type="AlphaFoldDB" id="A0A674HJL8"/>
<sequence length="113" mass="13053">QSSSTPKSQIDPRLQKSGIVKITSPTALWKQQDICGWRKKHSPNKYSLYSEKFQYHDDTGEATPRMLDKNLKRLGVASKSCREHILQAKKWLEITEETKNMIIITQNPVERSP</sequence>
<dbReference type="Proteomes" id="UP000007754">
    <property type="component" value="Chromosome 2"/>
</dbReference>
<protein>
    <recommendedName>
        <fullName evidence="1">SAM domain-containing protein</fullName>
    </recommendedName>
</protein>